<evidence type="ECO:0000256" key="1">
    <source>
        <dbReference type="SAM" id="MobiDB-lite"/>
    </source>
</evidence>
<gene>
    <name evidence="2" type="ORF">C0Q70_01215</name>
</gene>
<accession>A0A2T7PYW3</accession>
<organism evidence="2 3">
    <name type="scientific">Pomacea canaliculata</name>
    <name type="common">Golden apple snail</name>
    <dbReference type="NCBI Taxonomy" id="400727"/>
    <lineage>
        <taxon>Eukaryota</taxon>
        <taxon>Metazoa</taxon>
        <taxon>Spiralia</taxon>
        <taxon>Lophotrochozoa</taxon>
        <taxon>Mollusca</taxon>
        <taxon>Gastropoda</taxon>
        <taxon>Caenogastropoda</taxon>
        <taxon>Architaenioglossa</taxon>
        <taxon>Ampullarioidea</taxon>
        <taxon>Ampullariidae</taxon>
        <taxon>Pomacea</taxon>
    </lineage>
</organism>
<sequence length="124" mass="13630">MSRTLDSVVDGDDDAKLSSAGPGGSYTSLLCHCIHKRISLHQCERNTTGLFARSKHLDVKTQVLQKYLATSFIKQHAAKHAGPSRNVRDVTDAGVCPRRTRDKQVSRPSVTSRTPASAWDADRK</sequence>
<evidence type="ECO:0000313" key="2">
    <source>
        <dbReference type="EMBL" id="PVD38599.1"/>
    </source>
</evidence>
<dbReference type="AlphaFoldDB" id="A0A2T7PYW3"/>
<name>A0A2T7PYW3_POMCA</name>
<evidence type="ECO:0000313" key="3">
    <source>
        <dbReference type="Proteomes" id="UP000245119"/>
    </source>
</evidence>
<protein>
    <submittedName>
        <fullName evidence="2">Uncharacterized protein</fullName>
    </submittedName>
</protein>
<feature type="compositionally biased region" description="Polar residues" evidence="1">
    <location>
        <begin position="106"/>
        <end position="115"/>
    </location>
</feature>
<feature type="region of interest" description="Disordered" evidence="1">
    <location>
        <begin position="76"/>
        <end position="124"/>
    </location>
</feature>
<dbReference type="EMBL" id="PZQS01000001">
    <property type="protein sequence ID" value="PVD38599.1"/>
    <property type="molecule type" value="Genomic_DNA"/>
</dbReference>
<reference evidence="2 3" key="1">
    <citation type="submission" date="2018-04" db="EMBL/GenBank/DDBJ databases">
        <title>The genome of golden apple snail Pomacea canaliculata provides insight into stress tolerance and invasive adaptation.</title>
        <authorList>
            <person name="Liu C."/>
            <person name="Liu B."/>
            <person name="Ren Y."/>
            <person name="Zhang Y."/>
            <person name="Wang H."/>
            <person name="Li S."/>
            <person name="Jiang F."/>
            <person name="Yin L."/>
            <person name="Zhang G."/>
            <person name="Qian W."/>
            <person name="Fan W."/>
        </authorList>
    </citation>
    <scope>NUCLEOTIDE SEQUENCE [LARGE SCALE GENOMIC DNA]</scope>
    <source>
        <strain evidence="2">SZHN2017</strain>
        <tissue evidence="2">Muscle</tissue>
    </source>
</reference>
<comment type="caution">
    <text evidence="2">The sequence shown here is derived from an EMBL/GenBank/DDBJ whole genome shotgun (WGS) entry which is preliminary data.</text>
</comment>
<proteinExistence type="predicted"/>
<dbReference type="Proteomes" id="UP000245119">
    <property type="component" value="Linkage Group LG1"/>
</dbReference>
<keyword evidence="3" id="KW-1185">Reference proteome</keyword>